<organism evidence="2 3">
    <name type="scientific">Cryobacterium melibiosiphilum</name>
    <dbReference type="NCBI Taxonomy" id="995039"/>
    <lineage>
        <taxon>Bacteria</taxon>
        <taxon>Bacillati</taxon>
        <taxon>Actinomycetota</taxon>
        <taxon>Actinomycetes</taxon>
        <taxon>Micrococcales</taxon>
        <taxon>Microbacteriaceae</taxon>
        <taxon>Cryobacterium</taxon>
    </lineage>
</organism>
<name>A0A3A5MFZ6_9MICO</name>
<keyword evidence="3" id="KW-1185">Reference proteome</keyword>
<keyword evidence="1" id="KW-0472">Membrane</keyword>
<evidence type="ECO:0000313" key="3">
    <source>
        <dbReference type="Proteomes" id="UP000272015"/>
    </source>
</evidence>
<sequence>MELLRQILLILHFVGLASLLGGFLVQTKAIAAGKGTIVTSMFHGALTQLVTGIALVGVIQMAALGSIDNGKIGVKLLVLIVITALVIVYRKKATVPSWALWSIGGLTLANVVIAVLWR</sequence>
<dbReference type="Proteomes" id="UP000272015">
    <property type="component" value="Unassembled WGS sequence"/>
</dbReference>
<gene>
    <name evidence="2" type="ORF">D6T64_11575</name>
</gene>
<feature type="transmembrane region" description="Helical" evidence="1">
    <location>
        <begin position="7"/>
        <end position="25"/>
    </location>
</feature>
<dbReference type="OrthoDB" id="3830423at2"/>
<accession>A0A3A5MFZ6</accession>
<evidence type="ECO:0000256" key="1">
    <source>
        <dbReference type="SAM" id="Phobius"/>
    </source>
</evidence>
<feature type="transmembrane region" description="Helical" evidence="1">
    <location>
        <begin position="45"/>
        <end position="65"/>
    </location>
</feature>
<comment type="caution">
    <text evidence="2">The sequence shown here is derived from an EMBL/GenBank/DDBJ whole genome shotgun (WGS) entry which is preliminary data.</text>
</comment>
<dbReference type="RefSeq" id="WP_119974834.1">
    <property type="nucleotide sequence ID" value="NZ_JBHSQA010000011.1"/>
</dbReference>
<protein>
    <recommendedName>
        <fullName evidence="4">Integral membrane protein</fullName>
    </recommendedName>
</protein>
<evidence type="ECO:0008006" key="4">
    <source>
        <dbReference type="Google" id="ProtNLM"/>
    </source>
</evidence>
<keyword evidence="1" id="KW-0812">Transmembrane</keyword>
<dbReference type="AlphaFoldDB" id="A0A3A5MFZ6"/>
<evidence type="ECO:0000313" key="2">
    <source>
        <dbReference type="EMBL" id="RJT88025.1"/>
    </source>
</evidence>
<proteinExistence type="predicted"/>
<reference evidence="2 3" key="1">
    <citation type="submission" date="2018-09" db="EMBL/GenBank/DDBJ databases">
        <title>Novel species of Cryobacterium.</title>
        <authorList>
            <person name="Liu Q."/>
            <person name="Xin Y.-H."/>
        </authorList>
    </citation>
    <scope>NUCLEOTIDE SEQUENCE [LARGE SCALE GENOMIC DNA]</scope>
    <source>
        <strain evidence="2 3">Hh39</strain>
    </source>
</reference>
<feature type="transmembrane region" description="Helical" evidence="1">
    <location>
        <begin position="72"/>
        <end position="89"/>
    </location>
</feature>
<dbReference type="EMBL" id="QZVS01000085">
    <property type="protein sequence ID" value="RJT88025.1"/>
    <property type="molecule type" value="Genomic_DNA"/>
</dbReference>
<feature type="transmembrane region" description="Helical" evidence="1">
    <location>
        <begin position="95"/>
        <end position="117"/>
    </location>
</feature>
<keyword evidence="1" id="KW-1133">Transmembrane helix</keyword>